<dbReference type="Pfam" id="PF00179">
    <property type="entry name" value="UQ_con"/>
    <property type="match status" value="1"/>
</dbReference>
<dbReference type="PROSITE" id="PS50127">
    <property type="entry name" value="UBC_2"/>
    <property type="match status" value="1"/>
</dbReference>
<dbReference type="Gene3D" id="3.10.110.10">
    <property type="entry name" value="Ubiquitin Conjugating Enzyme"/>
    <property type="match status" value="1"/>
</dbReference>
<evidence type="ECO:0000313" key="2">
    <source>
        <dbReference type="EMBL" id="KAK9798128.1"/>
    </source>
</evidence>
<dbReference type="InterPro" id="IPR016135">
    <property type="entry name" value="UBQ-conjugating_enzyme/RWD"/>
</dbReference>
<dbReference type="CDD" id="cd23799">
    <property type="entry name" value="UBCc_UBE2J"/>
    <property type="match status" value="1"/>
</dbReference>
<dbReference type="EMBL" id="JALJOQ010000102">
    <property type="protein sequence ID" value="KAK9798128.1"/>
    <property type="molecule type" value="Genomic_DNA"/>
</dbReference>
<name>A0AAW1NT14_9CHLO</name>
<sequence length="158" mass="17259">MAKKVCTTKLKRELKAFNASPPAHIPAVSVNEANILEWHFLFEGPPDSPFLGGFYVGKLIFPADYPFAPPSISLLTPSGRFKPGSKICMSMSDFHPESWNPSWSVATILVGLLSFMMEDGVAFGTIATSEAEKKQLAAESRDWILRQPKAPCPFAISG</sequence>
<dbReference type="AlphaFoldDB" id="A0AAW1NT14"/>
<keyword evidence="3" id="KW-1185">Reference proteome</keyword>
<evidence type="ECO:0000259" key="1">
    <source>
        <dbReference type="PROSITE" id="PS50127"/>
    </source>
</evidence>
<feature type="domain" description="UBC core" evidence="1">
    <location>
        <begin position="5"/>
        <end position="158"/>
    </location>
</feature>
<dbReference type="SMART" id="SM00212">
    <property type="entry name" value="UBCc"/>
    <property type="match status" value="1"/>
</dbReference>
<organism evidence="2 3">
    <name type="scientific">Symbiochloris irregularis</name>
    <dbReference type="NCBI Taxonomy" id="706552"/>
    <lineage>
        <taxon>Eukaryota</taxon>
        <taxon>Viridiplantae</taxon>
        <taxon>Chlorophyta</taxon>
        <taxon>core chlorophytes</taxon>
        <taxon>Trebouxiophyceae</taxon>
        <taxon>Trebouxiales</taxon>
        <taxon>Trebouxiaceae</taxon>
        <taxon>Symbiochloris</taxon>
    </lineage>
</organism>
<dbReference type="InterPro" id="IPR000608">
    <property type="entry name" value="UBC"/>
</dbReference>
<reference evidence="2 3" key="1">
    <citation type="journal article" date="2024" name="Nat. Commun.">
        <title>Phylogenomics reveals the evolutionary origins of lichenization in chlorophyte algae.</title>
        <authorList>
            <person name="Puginier C."/>
            <person name="Libourel C."/>
            <person name="Otte J."/>
            <person name="Skaloud P."/>
            <person name="Haon M."/>
            <person name="Grisel S."/>
            <person name="Petersen M."/>
            <person name="Berrin J.G."/>
            <person name="Delaux P.M."/>
            <person name="Dal Grande F."/>
            <person name="Keller J."/>
        </authorList>
    </citation>
    <scope>NUCLEOTIDE SEQUENCE [LARGE SCALE GENOMIC DNA]</scope>
    <source>
        <strain evidence="2 3">SAG 2036</strain>
    </source>
</reference>
<comment type="caution">
    <text evidence="2">The sequence shown here is derived from an EMBL/GenBank/DDBJ whole genome shotgun (WGS) entry which is preliminary data.</text>
</comment>
<protein>
    <recommendedName>
        <fullName evidence="1">UBC core domain-containing protein</fullName>
    </recommendedName>
</protein>
<dbReference type="PANTHER" id="PTHR24067">
    <property type="entry name" value="UBIQUITIN-CONJUGATING ENZYME E2"/>
    <property type="match status" value="1"/>
</dbReference>
<accession>A0AAW1NT14</accession>
<dbReference type="InterPro" id="IPR050113">
    <property type="entry name" value="Ub_conjugating_enzyme"/>
</dbReference>
<dbReference type="Proteomes" id="UP001465755">
    <property type="component" value="Unassembled WGS sequence"/>
</dbReference>
<evidence type="ECO:0000313" key="3">
    <source>
        <dbReference type="Proteomes" id="UP001465755"/>
    </source>
</evidence>
<gene>
    <name evidence="2" type="ORF">WJX73_003718</name>
</gene>
<dbReference type="SUPFAM" id="SSF54495">
    <property type="entry name" value="UBC-like"/>
    <property type="match status" value="1"/>
</dbReference>
<proteinExistence type="predicted"/>